<gene>
    <name evidence="3" type="ORF">DI551_08770</name>
</gene>
<evidence type="ECO:0000256" key="1">
    <source>
        <dbReference type="SAM" id="MobiDB-lite"/>
    </source>
</evidence>
<name>A0A2W5MW33_9BACT</name>
<evidence type="ECO:0000313" key="3">
    <source>
        <dbReference type="EMBL" id="PZQ45014.1"/>
    </source>
</evidence>
<proteinExistence type="predicted"/>
<accession>A0A2W5MW33</accession>
<protein>
    <submittedName>
        <fullName evidence="3">Uncharacterized protein</fullName>
    </submittedName>
</protein>
<reference evidence="3 4" key="1">
    <citation type="submission" date="2017-08" db="EMBL/GenBank/DDBJ databases">
        <title>Infants hospitalized years apart are colonized by the same room-sourced microbial strains.</title>
        <authorList>
            <person name="Brooks B."/>
            <person name="Olm M.R."/>
            <person name="Firek B.A."/>
            <person name="Baker R."/>
            <person name="Thomas B.C."/>
            <person name="Morowitz M.J."/>
            <person name="Banfield J.F."/>
        </authorList>
    </citation>
    <scope>NUCLEOTIDE SEQUENCE [LARGE SCALE GENOMIC DNA]</scope>
    <source>
        <strain evidence="3">S2_005_002_R2_29</strain>
    </source>
</reference>
<evidence type="ECO:0000256" key="2">
    <source>
        <dbReference type="SAM" id="Phobius"/>
    </source>
</evidence>
<dbReference type="Proteomes" id="UP000249417">
    <property type="component" value="Unassembled WGS sequence"/>
</dbReference>
<dbReference type="AlphaFoldDB" id="A0A2W5MW33"/>
<organism evidence="3 4">
    <name type="scientific">Micavibrio aeruginosavorus</name>
    <dbReference type="NCBI Taxonomy" id="349221"/>
    <lineage>
        <taxon>Bacteria</taxon>
        <taxon>Pseudomonadati</taxon>
        <taxon>Bdellovibrionota</taxon>
        <taxon>Bdellovibrionia</taxon>
        <taxon>Bdellovibrionales</taxon>
        <taxon>Pseudobdellovibrionaceae</taxon>
        <taxon>Micavibrio</taxon>
    </lineage>
</organism>
<comment type="caution">
    <text evidence="3">The sequence shown here is derived from an EMBL/GenBank/DDBJ whole genome shotgun (WGS) entry which is preliminary data.</text>
</comment>
<sequence>MNPKNFQPAFTEREQENTPMTEPEYFRAIGRLEAQVQALTNAITDMKAKVDSMDTKLADLDRMAHRWKGGFAVVLALGAMIGVILDQITRLFIIRP</sequence>
<keyword evidence="2" id="KW-0812">Transmembrane</keyword>
<feature type="region of interest" description="Disordered" evidence="1">
    <location>
        <begin position="1"/>
        <end position="20"/>
    </location>
</feature>
<evidence type="ECO:0000313" key="4">
    <source>
        <dbReference type="Proteomes" id="UP000249417"/>
    </source>
</evidence>
<feature type="transmembrane region" description="Helical" evidence="2">
    <location>
        <begin position="71"/>
        <end position="93"/>
    </location>
</feature>
<dbReference type="EMBL" id="QFQB01000067">
    <property type="protein sequence ID" value="PZQ45014.1"/>
    <property type="molecule type" value="Genomic_DNA"/>
</dbReference>
<keyword evidence="2" id="KW-1133">Transmembrane helix</keyword>
<keyword evidence="2" id="KW-0472">Membrane</keyword>